<organism evidence="1 2">
    <name type="scientific">Aspergillus indologenus CBS 114.80</name>
    <dbReference type="NCBI Taxonomy" id="1450541"/>
    <lineage>
        <taxon>Eukaryota</taxon>
        <taxon>Fungi</taxon>
        <taxon>Dikarya</taxon>
        <taxon>Ascomycota</taxon>
        <taxon>Pezizomycotina</taxon>
        <taxon>Eurotiomycetes</taxon>
        <taxon>Eurotiomycetidae</taxon>
        <taxon>Eurotiales</taxon>
        <taxon>Aspergillaceae</taxon>
        <taxon>Aspergillus</taxon>
        <taxon>Aspergillus subgen. Circumdati</taxon>
    </lineage>
</organism>
<proteinExistence type="predicted"/>
<evidence type="ECO:0000313" key="2">
    <source>
        <dbReference type="Proteomes" id="UP000248817"/>
    </source>
</evidence>
<reference evidence="1 2" key="1">
    <citation type="submission" date="2018-02" db="EMBL/GenBank/DDBJ databases">
        <title>The genomes of Aspergillus section Nigri reveals drivers in fungal speciation.</title>
        <authorList>
            <consortium name="DOE Joint Genome Institute"/>
            <person name="Vesth T.C."/>
            <person name="Nybo J."/>
            <person name="Theobald S."/>
            <person name="Brandl J."/>
            <person name="Frisvad J.C."/>
            <person name="Nielsen K.F."/>
            <person name="Lyhne E.K."/>
            <person name="Kogle M.E."/>
            <person name="Kuo A."/>
            <person name="Riley R."/>
            <person name="Clum A."/>
            <person name="Nolan M."/>
            <person name="Lipzen A."/>
            <person name="Salamov A."/>
            <person name="Henrissat B."/>
            <person name="Wiebenga A."/>
            <person name="De vries R.P."/>
            <person name="Grigoriev I.V."/>
            <person name="Mortensen U.H."/>
            <person name="Andersen M.R."/>
            <person name="Baker S.E."/>
        </authorList>
    </citation>
    <scope>NUCLEOTIDE SEQUENCE [LARGE SCALE GENOMIC DNA]</scope>
    <source>
        <strain evidence="1 2">CBS 114.80</strain>
    </source>
</reference>
<accession>A0A2V5IGT0</accession>
<protein>
    <submittedName>
        <fullName evidence="1">Uncharacterized protein</fullName>
    </submittedName>
</protein>
<dbReference type="Proteomes" id="UP000248817">
    <property type="component" value="Unassembled WGS sequence"/>
</dbReference>
<evidence type="ECO:0000313" key="1">
    <source>
        <dbReference type="EMBL" id="PYI35935.1"/>
    </source>
</evidence>
<dbReference type="AlphaFoldDB" id="A0A2V5IGT0"/>
<name>A0A2V5IGT0_9EURO</name>
<dbReference type="EMBL" id="KZ825467">
    <property type="protein sequence ID" value="PYI35935.1"/>
    <property type="molecule type" value="Genomic_DNA"/>
</dbReference>
<keyword evidence="2" id="KW-1185">Reference proteome</keyword>
<gene>
    <name evidence="1" type="ORF">BP00DRAFT_422021</name>
</gene>
<sequence length="91" mass="9815">MKNEEVMFKKWNQMELAGTVFYVNKEGTVDDALAGRDVRNLLTANARTGGRVDAGRGGGNRRLTGGLGIGRSETACTYEVGLFVGYEIGNI</sequence>